<dbReference type="Gene3D" id="1.20.1560.10">
    <property type="entry name" value="ABC transporter type 1, transmembrane domain"/>
    <property type="match status" value="1"/>
</dbReference>
<dbReference type="Pfam" id="PF00005">
    <property type="entry name" value="ABC_tran"/>
    <property type="match status" value="1"/>
</dbReference>
<dbReference type="SUPFAM" id="SSF90123">
    <property type="entry name" value="ABC transporter transmembrane region"/>
    <property type="match status" value="1"/>
</dbReference>
<dbReference type="GO" id="GO:0016887">
    <property type="term" value="F:ATP hydrolysis activity"/>
    <property type="evidence" value="ECO:0007669"/>
    <property type="project" value="InterPro"/>
</dbReference>
<evidence type="ECO:0000256" key="7">
    <source>
        <dbReference type="ARBA" id="ARBA00025074"/>
    </source>
</evidence>
<dbReference type="InterPro" id="IPR039421">
    <property type="entry name" value="Type_1_exporter"/>
</dbReference>
<feature type="domain" description="ABC transmembrane type-1" evidence="10">
    <location>
        <begin position="14"/>
        <end position="281"/>
    </location>
</feature>
<dbReference type="PANTHER" id="PTHR24221">
    <property type="entry name" value="ATP-BINDING CASSETTE SUB-FAMILY B"/>
    <property type="match status" value="1"/>
</dbReference>
<accession>A0A855GTV7</accession>
<keyword evidence="4" id="KW-0067">ATP-binding</keyword>
<evidence type="ECO:0000313" key="12">
    <source>
        <dbReference type="Proteomes" id="UP000233482"/>
    </source>
</evidence>
<evidence type="ECO:0008006" key="13">
    <source>
        <dbReference type="Google" id="ProtNLM"/>
    </source>
</evidence>
<name>A0A855GTV7_9STAP</name>
<dbReference type="PROSITE" id="PS50929">
    <property type="entry name" value="ABC_TM1F"/>
    <property type="match status" value="1"/>
</dbReference>
<dbReference type="GO" id="GO:0034040">
    <property type="term" value="F:ATPase-coupled lipid transmembrane transporter activity"/>
    <property type="evidence" value="ECO:0007669"/>
    <property type="project" value="TreeGrafter"/>
</dbReference>
<comment type="caution">
    <text evidence="11">The sequence shown here is derived from an EMBL/GenBank/DDBJ whole genome shotgun (WGS) entry which is preliminary data.</text>
</comment>
<dbReference type="SMART" id="SM00382">
    <property type="entry name" value="AAA"/>
    <property type="match status" value="1"/>
</dbReference>
<evidence type="ECO:0000259" key="9">
    <source>
        <dbReference type="PROSITE" id="PS50893"/>
    </source>
</evidence>
<dbReference type="AlphaFoldDB" id="A0A855GTV7"/>
<protein>
    <recommendedName>
        <fullName evidence="13">ATP-binding cassette domain-containing protein</fullName>
    </recommendedName>
</protein>
<evidence type="ECO:0000256" key="8">
    <source>
        <dbReference type="SAM" id="Phobius"/>
    </source>
</evidence>
<proteinExistence type="predicted"/>
<feature type="transmembrane region" description="Helical" evidence="8">
    <location>
        <begin position="265"/>
        <end position="283"/>
    </location>
</feature>
<sequence length="538" mass="61491">MMRWMNEWVNKSIILSIIIGLLGALTSIGMFSLSGLMLSKSVLDVPLYTLIVLVATIKLFGVVRAICKYFERLISHEATFEMLKNIRVTTVGILLENFEHIQSDYKLSDVLNRTVNNIEKLQNKLLRVIYPPIIAILTTLTVILVYIQYSLYAVIVVGIAMLIMIIVLPNIFARQLEVVVHNKYESTAKYENKLMDYQLHRETIQIFDEDHRFEQQLNKLQDHMEASIARENKVITLYDFLLNAISMTAIFLTIAIMLIDPSLNVMMYLSLVMVTITLFEMSIPMVHYPYHKAESDRAEKEISELTYNDVKKINLPFESLELCDVSVKKKNMILDTINLKVTKGQKIGIAGRSGSGKTTLVHTILGLNQIEGNYMLNGDSLQLPVDMLSMWNIATQDNHFIEGTISENMFVSVADNELERLLLHFNLPFKAQSTVEAFGNNLSGGEKKRLHFIRMILRNKALWLMDEPFNGVDNENIEIMMSYLKRNKITLILISHDTELLDSMDEILVMDAGKIVERGSFQQLYKNKSTLFNALSEG</sequence>
<comment type="subcellular location">
    <subcellularLocation>
        <location evidence="1">Cell membrane</location>
        <topology evidence="1">Multi-pass membrane protein</topology>
    </subcellularLocation>
</comment>
<feature type="transmembrane region" description="Helical" evidence="8">
    <location>
        <begin position="12"/>
        <end position="33"/>
    </location>
</feature>
<organism evidence="11 12">
    <name type="scientific">Macrococcoides caseolyticum</name>
    <dbReference type="NCBI Taxonomy" id="69966"/>
    <lineage>
        <taxon>Bacteria</taxon>
        <taxon>Bacillati</taxon>
        <taxon>Bacillota</taxon>
        <taxon>Bacilli</taxon>
        <taxon>Bacillales</taxon>
        <taxon>Staphylococcaceae</taxon>
        <taxon>Macrococcoides</taxon>
    </lineage>
</organism>
<dbReference type="InterPro" id="IPR036640">
    <property type="entry name" value="ABC1_TM_sf"/>
</dbReference>
<dbReference type="SUPFAM" id="SSF52540">
    <property type="entry name" value="P-loop containing nucleoside triphosphate hydrolases"/>
    <property type="match status" value="1"/>
</dbReference>
<dbReference type="Proteomes" id="UP000233482">
    <property type="component" value="Unassembled WGS sequence"/>
</dbReference>
<dbReference type="OMA" id="NHFFYGT"/>
<evidence type="ECO:0000256" key="4">
    <source>
        <dbReference type="ARBA" id="ARBA00022840"/>
    </source>
</evidence>
<dbReference type="PROSITE" id="PS50893">
    <property type="entry name" value="ABC_TRANSPORTER_2"/>
    <property type="match status" value="1"/>
</dbReference>
<comment type="function">
    <text evidence="7">May be involved in multidrug export. Transmembrane domains (TMD) form a pore in the cell membrane and the ATP-binding domain (NBD) is responsible for energy generation.</text>
</comment>
<dbReference type="Gene3D" id="3.40.50.300">
    <property type="entry name" value="P-loop containing nucleotide triphosphate hydrolases"/>
    <property type="match status" value="1"/>
</dbReference>
<evidence type="ECO:0000256" key="1">
    <source>
        <dbReference type="ARBA" id="ARBA00004651"/>
    </source>
</evidence>
<dbReference type="InterPro" id="IPR003593">
    <property type="entry name" value="AAA+_ATPase"/>
</dbReference>
<evidence type="ECO:0000256" key="2">
    <source>
        <dbReference type="ARBA" id="ARBA00022692"/>
    </source>
</evidence>
<evidence type="ECO:0000256" key="6">
    <source>
        <dbReference type="ARBA" id="ARBA00023136"/>
    </source>
</evidence>
<keyword evidence="3" id="KW-0547">Nucleotide-binding</keyword>
<dbReference type="RefSeq" id="WP_012656356.1">
    <property type="nucleotide sequence ID" value="NZ_CP073801.1"/>
</dbReference>
<keyword evidence="2 8" id="KW-0812">Transmembrane</keyword>
<keyword evidence="5 8" id="KW-1133">Transmembrane helix</keyword>
<dbReference type="InterPro" id="IPR011527">
    <property type="entry name" value="ABC1_TM_dom"/>
</dbReference>
<dbReference type="EMBL" id="PIXC01000001">
    <property type="protein sequence ID" value="PKE27248.1"/>
    <property type="molecule type" value="Genomic_DNA"/>
</dbReference>
<dbReference type="InterPro" id="IPR027417">
    <property type="entry name" value="P-loop_NTPase"/>
</dbReference>
<keyword evidence="6 8" id="KW-0472">Membrane</keyword>
<gene>
    <name evidence="11" type="ORF">CW686_00170</name>
</gene>
<evidence type="ECO:0000256" key="3">
    <source>
        <dbReference type="ARBA" id="ARBA00022741"/>
    </source>
</evidence>
<dbReference type="GO" id="GO:0005886">
    <property type="term" value="C:plasma membrane"/>
    <property type="evidence" value="ECO:0007669"/>
    <property type="project" value="UniProtKB-SubCell"/>
</dbReference>
<feature type="transmembrane region" description="Helical" evidence="8">
    <location>
        <begin position="240"/>
        <end position="259"/>
    </location>
</feature>
<evidence type="ECO:0000259" key="10">
    <source>
        <dbReference type="PROSITE" id="PS50929"/>
    </source>
</evidence>
<reference evidence="11 12" key="1">
    <citation type="submission" date="2017-12" db="EMBL/GenBank/DDBJ databases">
        <title>Genomics of Macrococcus caseolyticus.</title>
        <authorList>
            <person name="MacFadyen A.C."/>
            <person name="Paterson G.K."/>
        </authorList>
    </citation>
    <scope>NUCLEOTIDE SEQUENCE [LARGE SCALE GENOMIC DNA]</scope>
    <source>
        <strain evidence="11 12">5788_EF188</strain>
    </source>
</reference>
<feature type="transmembrane region" description="Helical" evidence="8">
    <location>
        <begin position="128"/>
        <end position="147"/>
    </location>
</feature>
<feature type="transmembrane region" description="Helical" evidence="8">
    <location>
        <begin position="45"/>
        <end position="67"/>
    </location>
</feature>
<dbReference type="GO" id="GO:0005524">
    <property type="term" value="F:ATP binding"/>
    <property type="evidence" value="ECO:0007669"/>
    <property type="project" value="UniProtKB-KW"/>
</dbReference>
<dbReference type="PANTHER" id="PTHR24221:SF653">
    <property type="entry name" value="TRANSPORT ATP-BINDING PROTEIN CYDC"/>
    <property type="match status" value="1"/>
</dbReference>
<evidence type="ECO:0000313" key="11">
    <source>
        <dbReference type="EMBL" id="PKE27248.1"/>
    </source>
</evidence>
<feature type="transmembrane region" description="Helical" evidence="8">
    <location>
        <begin position="153"/>
        <end position="173"/>
    </location>
</feature>
<evidence type="ECO:0000256" key="5">
    <source>
        <dbReference type="ARBA" id="ARBA00022989"/>
    </source>
</evidence>
<dbReference type="InterPro" id="IPR003439">
    <property type="entry name" value="ABC_transporter-like_ATP-bd"/>
</dbReference>
<feature type="domain" description="ABC transporter" evidence="9">
    <location>
        <begin position="305"/>
        <end position="537"/>
    </location>
</feature>
<dbReference type="GO" id="GO:0140359">
    <property type="term" value="F:ABC-type transporter activity"/>
    <property type="evidence" value="ECO:0007669"/>
    <property type="project" value="InterPro"/>
</dbReference>